<dbReference type="PANTHER" id="PTHR43102">
    <property type="entry name" value="SLR1143 PROTEIN"/>
    <property type="match status" value="1"/>
</dbReference>
<evidence type="ECO:0000313" key="2">
    <source>
        <dbReference type="EMBL" id="GLB48479.1"/>
    </source>
</evidence>
<proteinExistence type="predicted"/>
<sequence>MLIGLFLSYKKEKTCLSPLFMKREEERLQKLINYRLSHDPSEEILNSLTEFVSTLFDTPISLITFIDGDTLLFTNCKGLEDNEVAYNDSFCKYTVLNPDEVFVIENARTHEQFKTNPHVAGNKRFQFYMGAALKSTAGEVYGTLCILDKEPKKISEREKKTFKLVAEKVMDYLNMKKRLEDNKKEIAESAESLIKLTSNVPLTIFQLRRKRDGTYRYDFISLGDYDNGFGSQLEELRERPEIGLSVVFEEHVDEFRNSLEKSYQELIEWCCEFKVHLTNGYAWYKTKATPEKLKNGDVVWYGYFEEITNQVIYEEAMERIAFDISHVLRKPVANLMVLSELILQEKNLKEDQLKEYTVFIREISNELNKFTHELNSVYEKKWNALVNGNDTCEE</sequence>
<dbReference type="SUPFAM" id="SSF47384">
    <property type="entry name" value="Homodimeric domain of signal transducing histidine kinase"/>
    <property type="match status" value="1"/>
</dbReference>
<dbReference type="Proteomes" id="UP001143543">
    <property type="component" value="Unassembled WGS sequence"/>
</dbReference>
<keyword evidence="3" id="KW-1185">Reference proteome</keyword>
<comment type="caution">
    <text evidence="2">The sequence shown here is derived from an EMBL/GenBank/DDBJ whole genome shotgun (WGS) entry which is preliminary data.</text>
</comment>
<evidence type="ECO:0000313" key="3">
    <source>
        <dbReference type="Proteomes" id="UP001143543"/>
    </source>
</evidence>
<dbReference type="Gene3D" id="3.30.450.40">
    <property type="match status" value="1"/>
</dbReference>
<dbReference type="InterPro" id="IPR036097">
    <property type="entry name" value="HisK_dim/P_sf"/>
</dbReference>
<dbReference type="SUPFAM" id="SSF55781">
    <property type="entry name" value="GAF domain-like"/>
    <property type="match status" value="1"/>
</dbReference>
<dbReference type="Pfam" id="PF01590">
    <property type="entry name" value="GAF"/>
    <property type="match status" value="1"/>
</dbReference>
<evidence type="ECO:0000259" key="1">
    <source>
        <dbReference type="Pfam" id="PF01590"/>
    </source>
</evidence>
<accession>A0ABQ5MGF4</accession>
<name>A0ABQ5MGF4_9FLAO</name>
<organism evidence="2 3">
    <name type="scientific">Neptunitalea lumnitzerae</name>
    <dbReference type="NCBI Taxonomy" id="2965509"/>
    <lineage>
        <taxon>Bacteria</taxon>
        <taxon>Pseudomonadati</taxon>
        <taxon>Bacteroidota</taxon>
        <taxon>Flavobacteriia</taxon>
        <taxon>Flavobacteriales</taxon>
        <taxon>Flavobacteriaceae</taxon>
        <taxon>Neptunitalea</taxon>
    </lineage>
</organism>
<dbReference type="InterPro" id="IPR003018">
    <property type="entry name" value="GAF"/>
</dbReference>
<reference evidence="2" key="1">
    <citation type="submission" date="2022-07" db="EMBL/GenBank/DDBJ databases">
        <title>Taxonomy of Novel Oxalotrophic and Methylotrophic Bacteria.</title>
        <authorList>
            <person name="Sahin N."/>
            <person name="Tani A."/>
        </authorList>
    </citation>
    <scope>NUCLEOTIDE SEQUENCE</scope>
    <source>
        <strain evidence="2">Y10</strain>
    </source>
</reference>
<gene>
    <name evidence="2" type="ORF">Y10_08470</name>
</gene>
<dbReference type="EMBL" id="BRVO01000001">
    <property type="protein sequence ID" value="GLB48479.1"/>
    <property type="molecule type" value="Genomic_DNA"/>
</dbReference>
<feature type="domain" description="GAF" evidence="1">
    <location>
        <begin position="42"/>
        <end position="169"/>
    </location>
</feature>
<dbReference type="PANTHER" id="PTHR43102:SF2">
    <property type="entry name" value="GAF DOMAIN-CONTAINING PROTEIN"/>
    <property type="match status" value="1"/>
</dbReference>
<dbReference type="InterPro" id="IPR029016">
    <property type="entry name" value="GAF-like_dom_sf"/>
</dbReference>
<dbReference type="Gene3D" id="3.30.450.20">
    <property type="entry name" value="PAS domain"/>
    <property type="match status" value="1"/>
</dbReference>
<protein>
    <recommendedName>
        <fullName evidence="1">GAF domain-containing protein</fullName>
    </recommendedName>
</protein>